<dbReference type="Gene3D" id="3.20.20.150">
    <property type="entry name" value="Divalent-metal-dependent TIM barrel enzymes"/>
    <property type="match status" value="1"/>
</dbReference>
<dbReference type="AlphaFoldDB" id="A0A150PHA9"/>
<evidence type="ECO:0000313" key="1">
    <source>
        <dbReference type="EMBL" id="KYF55065.1"/>
    </source>
</evidence>
<dbReference type="EMBL" id="JELY01001650">
    <property type="protein sequence ID" value="KYF55065.1"/>
    <property type="molecule type" value="Genomic_DNA"/>
</dbReference>
<evidence type="ECO:0000313" key="2">
    <source>
        <dbReference type="Proteomes" id="UP000075420"/>
    </source>
</evidence>
<dbReference type="InterPro" id="IPR007801">
    <property type="entry name" value="MbnB/TglH/ChrH"/>
</dbReference>
<organism evidence="1 2">
    <name type="scientific">Sorangium cellulosum</name>
    <name type="common">Polyangium cellulosum</name>
    <dbReference type="NCBI Taxonomy" id="56"/>
    <lineage>
        <taxon>Bacteria</taxon>
        <taxon>Pseudomonadati</taxon>
        <taxon>Myxococcota</taxon>
        <taxon>Polyangia</taxon>
        <taxon>Polyangiales</taxon>
        <taxon>Polyangiaceae</taxon>
        <taxon>Sorangium</taxon>
    </lineage>
</organism>
<dbReference type="PANTHER" id="PTHR42194:SF1">
    <property type="entry name" value="UPF0276 PROTEIN HI_1600"/>
    <property type="match status" value="1"/>
</dbReference>
<dbReference type="NCBIfam" id="NF003818">
    <property type="entry name" value="PRK05409.1"/>
    <property type="match status" value="1"/>
</dbReference>
<dbReference type="Pfam" id="PF05114">
    <property type="entry name" value="MbnB_TglH_ChrH"/>
    <property type="match status" value="1"/>
</dbReference>
<protein>
    <submittedName>
        <fullName evidence="1">Uncharacterized protein</fullName>
    </submittedName>
</protein>
<proteinExistence type="predicted"/>
<sequence length="278" mass="31406">MSVKPRFDLPRIGVGIAHRPSFARDIERHRDRIDCIEICADHYISRTEGRLARAVELSERLPIAPHGLELSIGTDAPLDMKYCRDVARVAKAVRAPWYSDHLCFTQVSQIELGQLTPIAFTDAAAARCAAKARQFQDMLGMPLLLENITYYMAIPGGTMTEAEFFSKVVNGADCGVLLDLTNLYINSQNLHYDPYEFIDDIPLERVVQVHLAGGVYEDEVWIDTHSQPIDRHPEVWSLLDHLCRRAPVRSVLIERDANLPDDFGEMLAEVEHARAVWA</sequence>
<dbReference type="Proteomes" id="UP000075420">
    <property type="component" value="Unassembled WGS sequence"/>
</dbReference>
<reference evidence="1 2" key="1">
    <citation type="submission" date="2014-02" db="EMBL/GenBank/DDBJ databases">
        <title>The small core and large imbalanced accessory genome model reveals a collaborative survival strategy of Sorangium cellulosum strains in nature.</title>
        <authorList>
            <person name="Han K."/>
            <person name="Peng R."/>
            <person name="Blom J."/>
            <person name="Li Y.-Z."/>
        </authorList>
    </citation>
    <scope>NUCLEOTIDE SEQUENCE [LARGE SCALE GENOMIC DNA]</scope>
    <source>
        <strain evidence="1 2">So0157-25</strain>
    </source>
</reference>
<dbReference type="InterPro" id="IPR036237">
    <property type="entry name" value="Xyl_isomerase-like_sf"/>
</dbReference>
<dbReference type="PANTHER" id="PTHR42194">
    <property type="entry name" value="UPF0276 PROTEIN HI_1600"/>
    <property type="match status" value="1"/>
</dbReference>
<dbReference type="SUPFAM" id="SSF51658">
    <property type="entry name" value="Xylose isomerase-like"/>
    <property type="match status" value="1"/>
</dbReference>
<name>A0A150PHA9_SORCE</name>
<accession>A0A150PHA9</accession>
<gene>
    <name evidence="1" type="ORF">BE08_20230</name>
</gene>
<comment type="caution">
    <text evidence="1">The sequence shown here is derived from an EMBL/GenBank/DDBJ whole genome shotgun (WGS) entry which is preliminary data.</text>
</comment>